<dbReference type="HOGENOM" id="CLU_031869_3_1_9"/>
<dbReference type="PATRIC" id="fig|1045004.4.peg.921"/>
<dbReference type="Proteomes" id="UP000004959">
    <property type="component" value="Chromosome"/>
</dbReference>
<dbReference type="EMBL" id="AFVZ01000001">
    <property type="protein sequence ID" value="EHN59026.1"/>
    <property type="molecule type" value="Genomic_DNA"/>
</dbReference>
<gene>
    <name evidence="2" type="ORF">OKIT_0922</name>
</gene>
<dbReference type="InterPro" id="IPR007936">
    <property type="entry name" value="VapE-like_dom"/>
</dbReference>
<dbReference type="RefSeq" id="WP_007745706.1">
    <property type="nucleotide sequence ID" value="NZ_CM001398.1"/>
</dbReference>
<reference evidence="2 3" key="1">
    <citation type="journal article" date="2012" name="PLoS ONE">
        <title>Functional divergence in the genus oenococcus as predicted by genome sequencing of the newly-described species, Oenococcus kitaharae.</title>
        <authorList>
            <person name="Borneman A.R."/>
            <person name="McCarthy J.M."/>
            <person name="Chambers P.J."/>
            <person name="Bartowsky E.J."/>
        </authorList>
    </citation>
    <scope>NUCLEOTIDE SEQUENCE [LARGE SCALE GENOMIC DNA]</scope>
    <source>
        <strain evidence="3">DSM17330</strain>
    </source>
</reference>
<evidence type="ECO:0000313" key="2">
    <source>
        <dbReference type="EMBL" id="EHN59026.1"/>
    </source>
</evidence>
<comment type="caution">
    <text evidence="2">The sequence shown here is derived from an EMBL/GenBank/DDBJ whole genome shotgun (WGS) entry which is preliminary data.</text>
</comment>
<dbReference type="STRING" id="336988.NT96_05615"/>
<dbReference type="PANTHER" id="PTHR34985:SF1">
    <property type="entry name" value="SLR0554 PROTEIN"/>
    <property type="match status" value="1"/>
</dbReference>
<dbReference type="Pfam" id="PF05272">
    <property type="entry name" value="VapE-like_dom"/>
    <property type="match status" value="1"/>
</dbReference>
<dbReference type="eggNOG" id="COG5545">
    <property type="taxonomic scope" value="Bacteria"/>
</dbReference>
<keyword evidence="2" id="KW-0347">Helicase</keyword>
<accession>G9WJI1</accession>
<dbReference type="SUPFAM" id="SSF52540">
    <property type="entry name" value="P-loop containing nucleoside triphosphate hydrolases"/>
    <property type="match status" value="1"/>
</dbReference>
<protein>
    <submittedName>
        <fullName evidence="2">Bacteriophage helicase</fullName>
    </submittedName>
</protein>
<sequence>MKIVKPQIQALPSDDEIKSLAASPIHDSFHRNMDGSLKANDLTNAKQILSVMLRPFGQTVIKYNDFAEQIEMVYPTDLQIGSFTIHTGAFNDDLISALISYADSQFIYQIRTDLAYQAINDLAHANHYNPLKNYLNEAFHNWDQQDHLTGFMTKWLGVEQTDINVRMFAIWLVGAVTKVFQPTAKFDFVLLLQGAPGTGKTTFFNKLAVRPEWYTDNVSDFKDKDNQAIMLGAWIVNDDEMKASKHTGFEDTKSFITETTLQFRAPYERTSRKYAKNFVIGMTTNDPLPLKDRTGNRRYFVLHPNADKRTADITDPSQTDQLHNEITQLWGQAVSLYRDGYTIFPTKAETKQIESLQNDYLASDDVTDSLDDILAGTTVGTHFSLRELLEQVIVRTDQQYLKPKERTTIRNEINMIMATKPDWQYANWKNKPGYTKMKA</sequence>
<keyword evidence="2" id="KW-0378">Hydrolase</keyword>
<organism evidence="2 3">
    <name type="scientific">Oenococcus kitaharae DSM 17330</name>
    <dbReference type="NCBI Taxonomy" id="1045004"/>
    <lineage>
        <taxon>Bacteria</taxon>
        <taxon>Bacillati</taxon>
        <taxon>Bacillota</taxon>
        <taxon>Bacilli</taxon>
        <taxon>Lactobacillales</taxon>
        <taxon>Lactobacillaceae</taxon>
        <taxon>Oenococcus</taxon>
    </lineage>
</organism>
<keyword evidence="3" id="KW-1185">Reference proteome</keyword>
<feature type="domain" description="Virulence-associated protein E-like" evidence="1">
    <location>
        <begin position="138"/>
        <end position="360"/>
    </location>
</feature>
<keyword evidence="2" id="KW-0547">Nucleotide-binding</keyword>
<dbReference type="GO" id="GO:0004386">
    <property type="term" value="F:helicase activity"/>
    <property type="evidence" value="ECO:0007669"/>
    <property type="project" value="UniProtKB-KW"/>
</dbReference>
<dbReference type="OrthoDB" id="9763644at2"/>
<dbReference type="InterPro" id="IPR027417">
    <property type="entry name" value="P-loop_NTPase"/>
</dbReference>
<evidence type="ECO:0000259" key="1">
    <source>
        <dbReference type="Pfam" id="PF05272"/>
    </source>
</evidence>
<dbReference type="AlphaFoldDB" id="G9WJI1"/>
<dbReference type="PANTHER" id="PTHR34985">
    <property type="entry name" value="SLR0554 PROTEIN"/>
    <property type="match status" value="1"/>
</dbReference>
<name>G9WJI1_9LACO</name>
<evidence type="ECO:0000313" key="3">
    <source>
        <dbReference type="Proteomes" id="UP000004959"/>
    </source>
</evidence>
<keyword evidence="2" id="KW-0067">ATP-binding</keyword>
<proteinExistence type="predicted"/>